<dbReference type="KEGG" id="ccac:CcaHIS019_0101590"/>
<gene>
    <name evidence="2" type="ORF">CcaverHIS019_0101590</name>
</gene>
<dbReference type="Proteomes" id="UP001233271">
    <property type="component" value="Chromosome 1"/>
</dbReference>
<feature type="compositionally biased region" description="Polar residues" evidence="1">
    <location>
        <begin position="80"/>
        <end position="89"/>
    </location>
</feature>
<reference evidence="2" key="1">
    <citation type="journal article" date="2023" name="BMC Genomics">
        <title>Chromosome-level genome assemblies of Cutaneotrichosporon spp. (Trichosporonales, Basidiomycota) reveal imbalanced evolution between nucleotide sequences and chromosome synteny.</title>
        <authorList>
            <person name="Kobayashi Y."/>
            <person name="Kayamori A."/>
            <person name="Aoki K."/>
            <person name="Shiwa Y."/>
            <person name="Matsutani M."/>
            <person name="Fujita N."/>
            <person name="Sugita T."/>
            <person name="Iwasaki W."/>
            <person name="Tanaka N."/>
            <person name="Takashima M."/>
        </authorList>
    </citation>
    <scope>NUCLEOTIDE SEQUENCE</scope>
    <source>
        <strain evidence="2">HIS019</strain>
    </source>
</reference>
<dbReference type="EMBL" id="AP028212">
    <property type="protein sequence ID" value="BEI87441.1"/>
    <property type="molecule type" value="Genomic_DNA"/>
</dbReference>
<name>A0AA48KYD7_9TREE</name>
<feature type="region of interest" description="Disordered" evidence="1">
    <location>
        <begin position="74"/>
        <end position="172"/>
    </location>
</feature>
<keyword evidence="3" id="KW-1185">Reference proteome</keyword>
<dbReference type="RefSeq" id="XP_060452707.1">
    <property type="nucleotide sequence ID" value="XM_060597222.1"/>
</dbReference>
<evidence type="ECO:0000256" key="1">
    <source>
        <dbReference type="SAM" id="MobiDB-lite"/>
    </source>
</evidence>
<accession>A0AA48KYD7</accession>
<feature type="region of interest" description="Disordered" evidence="1">
    <location>
        <begin position="43"/>
        <end position="62"/>
    </location>
</feature>
<evidence type="ECO:0000313" key="2">
    <source>
        <dbReference type="EMBL" id="BEI87441.1"/>
    </source>
</evidence>
<dbReference type="AlphaFoldDB" id="A0AA48KYD7"/>
<organism evidence="2 3">
    <name type="scientific">Cutaneotrichosporon cavernicola</name>
    <dbReference type="NCBI Taxonomy" id="279322"/>
    <lineage>
        <taxon>Eukaryota</taxon>
        <taxon>Fungi</taxon>
        <taxon>Dikarya</taxon>
        <taxon>Basidiomycota</taxon>
        <taxon>Agaricomycotina</taxon>
        <taxon>Tremellomycetes</taxon>
        <taxon>Trichosporonales</taxon>
        <taxon>Trichosporonaceae</taxon>
        <taxon>Cutaneotrichosporon</taxon>
    </lineage>
</organism>
<sequence>MGFFDFLPCCGRRKDDASSETDPLVAPFREGSITSQDAYGSMSMSASATLDGSHVPTGALSASAKDRIDKIGREVGANMLSINTSSRSQLRMRPPSPTDSASSSRPPTPSPARPDPEGGIMSPPPEEDSTNSEGGDVLHKTLFAGGAPRGAKKPKKKGAKGKGSRAKSKKQK</sequence>
<proteinExistence type="predicted"/>
<evidence type="ECO:0000313" key="3">
    <source>
        <dbReference type="Proteomes" id="UP001233271"/>
    </source>
</evidence>
<dbReference type="GeneID" id="85491312"/>
<protein>
    <submittedName>
        <fullName evidence="2">Uncharacterized protein</fullName>
    </submittedName>
</protein>
<feature type="compositionally biased region" description="Basic residues" evidence="1">
    <location>
        <begin position="150"/>
        <end position="172"/>
    </location>
</feature>